<dbReference type="AlphaFoldDB" id="A0A8H7AD23"/>
<evidence type="ECO:0000256" key="8">
    <source>
        <dbReference type="ARBA" id="ARBA00023125"/>
    </source>
</evidence>
<keyword evidence="10 12" id="KW-0539">Nucleus</keyword>
<feature type="compositionally biased region" description="Basic residues" evidence="13">
    <location>
        <begin position="297"/>
        <end position="309"/>
    </location>
</feature>
<evidence type="ECO:0000256" key="6">
    <source>
        <dbReference type="ARBA" id="ARBA00022604"/>
    </source>
</evidence>
<keyword evidence="7" id="KW-0805">Transcription regulation</keyword>
<dbReference type="InterPro" id="IPR030456">
    <property type="entry name" value="TF_fork_head_CS_2"/>
</dbReference>
<accession>A0A8H7AD23</accession>
<dbReference type="EMBL" id="JAACFV010000078">
    <property type="protein sequence ID" value="KAF7506880.1"/>
    <property type="molecule type" value="Genomic_DNA"/>
</dbReference>
<dbReference type="GO" id="GO:0000978">
    <property type="term" value="F:RNA polymerase II cis-regulatory region sequence-specific DNA binding"/>
    <property type="evidence" value="ECO:0007669"/>
    <property type="project" value="TreeGrafter"/>
</dbReference>
<evidence type="ECO:0000256" key="9">
    <source>
        <dbReference type="ARBA" id="ARBA00023163"/>
    </source>
</evidence>
<reference evidence="15" key="1">
    <citation type="submission" date="2020-02" db="EMBL/GenBank/DDBJ databases">
        <authorList>
            <person name="Palmer J.M."/>
        </authorList>
    </citation>
    <scope>NUCLEOTIDE SEQUENCE</scope>
    <source>
        <strain evidence="15">EPUS1.4</strain>
        <tissue evidence="15">Thallus</tissue>
    </source>
</reference>
<dbReference type="InterPro" id="IPR001766">
    <property type="entry name" value="Fork_head_dom"/>
</dbReference>
<dbReference type="GO" id="GO:0005634">
    <property type="term" value="C:nucleus"/>
    <property type="evidence" value="ECO:0007669"/>
    <property type="project" value="UniProtKB-SubCell"/>
</dbReference>
<sequence length="450" mass="50761">MQGSYAALRSSSSLFDSCDPMELQQEDLYSKQPLLLGEHVNYVETQPQYYNTVQGLVDHESIAHSGRTHAGTYRDAAPLLGLGLPTGLFQSNCFRDRWRYHETLEGQEQNYVPDFQPSPAPYLNQGFVYPSQPTFDEPCNRGGTSDVEVWKEDMTSSPTSPKIDSSPSMEVWPLESDESISAFCSESGMLTKDSQDDEEDSGDKPYARLIHEALMQAPGHRMMLREIYDWFVQNTAKPSESGTNGWQNSIRHNLSMNQAFENDRTDPENPGHQARKANSVWILTEDAIRHGVQSTTRYRKHGSNKKTNRARTPALLRQKSGAKGGRAAKRAAKLRREEQMNRRSSNPSFQSSRLQTFYGLQDTDQTSQDADQFSVASPLTPQNEQVIPFSQSPDSSSFYYHLPEFYDLGSEPLSGQMEPPYQGKLQPKAETCMKETLHYPYASPTVPVAR</sequence>
<dbReference type="Gene3D" id="1.10.10.10">
    <property type="entry name" value="Winged helix-like DNA-binding domain superfamily/Winged helix DNA-binding domain"/>
    <property type="match status" value="1"/>
</dbReference>
<dbReference type="SUPFAM" id="SSF46785">
    <property type="entry name" value="Winged helix' DNA-binding domain"/>
    <property type="match status" value="1"/>
</dbReference>
<feature type="region of interest" description="Disordered" evidence="13">
    <location>
        <begin position="292"/>
        <end position="351"/>
    </location>
</feature>
<evidence type="ECO:0000313" key="16">
    <source>
        <dbReference type="Proteomes" id="UP000606974"/>
    </source>
</evidence>
<dbReference type="PROSITE" id="PS00658">
    <property type="entry name" value="FORK_HEAD_2"/>
    <property type="match status" value="1"/>
</dbReference>
<evidence type="ECO:0000256" key="13">
    <source>
        <dbReference type="SAM" id="MobiDB-lite"/>
    </source>
</evidence>
<keyword evidence="16" id="KW-1185">Reference proteome</keyword>
<comment type="caution">
    <text evidence="15">The sequence shown here is derived from an EMBL/GenBank/DDBJ whole genome shotgun (WGS) entry which is preliminary data.</text>
</comment>
<evidence type="ECO:0000313" key="15">
    <source>
        <dbReference type="EMBL" id="KAF7506880.1"/>
    </source>
</evidence>
<proteinExistence type="predicted"/>
<dbReference type="Pfam" id="PF00250">
    <property type="entry name" value="Forkhead"/>
    <property type="match status" value="1"/>
</dbReference>
<dbReference type="InterPro" id="IPR036390">
    <property type="entry name" value="WH_DNA-bd_sf"/>
</dbReference>
<evidence type="ECO:0000256" key="11">
    <source>
        <dbReference type="ARBA" id="ARBA00039893"/>
    </source>
</evidence>
<keyword evidence="9" id="KW-0804">Transcription</keyword>
<dbReference type="GO" id="GO:0005737">
    <property type="term" value="C:cytoplasm"/>
    <property type="evidence" value="ECO:0007669"/>
    <property type="project" value="UniProtKB-SubCell"/>
</dbReference>
<evidence type="ECO:0000256" key="3">
    <source>
        <dbReference type="ARBA" id="ARBA00022473"/>
    </source>
</evidence>
<dbReference type="PROSITE" id="PS50039">
    <property type="entry name" value="FORK_HEAD_3"/>
    <property type="match status" value="1"/>
</dbReference>
<protein>
    <recommendedName>
        <fullName evidence="11">Forkhead box protein O</fullName>
    </recommendedName>
</protein>
<evidence type="ECO:0000256" key="7">
    <source>
        <dbReference type="ARBA" id="ARBA00023015"/>
    </source>
</evidence>
<evidence type="ECO:0000256" key="2">
    <source>
        <dbReference type="ARBA" id="ARBA00004496"/>
    </source>
</evidence>
<keyword evidence="3" id="KW-0217">Developmental protein</keyword>
<gene>
    <name evidence="15" type="ORF">GJ744_011121</name>
</gene>
<evidence type="ECO:0000256" key="10">
    <source>
        <dbReference type="ARBA" id="ARBA00023242"/>
    </source>
</evidence>
<evidence type="ECO:0000256" key="12">
    <source>
        <dbReference type="PROSITE-ProRule" id="PRU00089"/>
    </source>
</evidence>
<dbReference type="OrthoDB" id="4158531at2759"/>
<feature type="DNA-binding region" description="Fork-head" evidence="12">
    <location>
        <begin position="206"/>
        <end position="302"/>
    </location>
</feature>
<dbReference type="PANTHER" id="PTHR45767:SF2">
    <property type="entry name" value="FORKHEAD BOX PROTEIN O"/>
    <property type="match status" value="1"/>
</dbReference>
<comment type="subcellular location">
    <subcellularLocation>
        <location evidence="2">Cytoplasm</location>
    </subcellularLocation>
    <subcellularLocation>
        <location evidence="1 12">Nucleus</location>
    </subcellularLocation>
</comment>
<keyword evidence="5" id="KW-0597">Phosphoprotein</keyword>
<feature type="compositionally biased region" description="Polar residues" evidence="13">
    <location>
        <begin position="342"/>
        <end position="351"/>
    </location>
</feature>
<evidence type="ECO:0000259" key="14">
    <source>
        <dbReference type="PROSITE" id="PS50039"/>
    </source>
</evidence>
<dbReference type="SMART" id="SM00339">
    <property type="entry name" value="FH"/>
    <property type="match status" value="1"/>
</dbReference>
<dbReference type="Proteomes" id="UP000606974">
    <property type="component" value="Unassembled WGS sequence"/>
</dbReference>
<evidence type="ECO:0000256" key="1">
    <source>
        <dbReference type="ARBA" id="ARBA00004123"/>
    </source>
</evidence>
<evidence type="ECO:0000256" key="4">
    <source>
        <dbReference type="ARBA" id="ARBA00022490"/>
    </source>
</evidence>
<dbReference type="InterPro" id="IPR036388">
    <property type="entry name" value="WH-like_DNA-bd_sf"/>
</dbReference>
<evidence type="ECO:0000256" key="5">
    <source>
        <dbReference type="ARBA" id="ARBA00022553"/>
    </source>
</evidence>
<keyword evidence="4" id="KW-0963">Cytoplasm</keyword>
<name>A0A8H7AD23_9EURO</name>
<feature type="domain" description="Fork-head" evidence="14">
    <location>
        <begin position="206"/>
        <end position="302"/>
    </location>
</feature>
<dbReference type="GO" id="GO:0000981">
    <property type="term" value="F:DNA-binding transcription factor activity, RNA polymerase II-specific"/>
    <property type="evidence" value="ECO:0007669"/>
    <property type="project" value="TreeGrafter"/>
</dbReference>
<keyword evidence="6" id="KW-0341">Growth regulation</keyword>
<dbReference type="PANTHER" id="PTHR45767">
    <property type="entry name" value="FORKHEAD BOX PROTEIN O"/>
    <property type="match status" value="1"/>
</dbReference>
<keyword evidence="8 12" id="KW-0238">DNA-binding</keyword>
<organism evidence="15 16">
    <name type="scientific">Endocarpon pusillum</name>
    <dbReference type="NCBI Taxonomy" id="364733"/>
    <lineage>
        <taxon>Eukaryota</taxon>
        <taxon>Fungi</taxon>
        <taxon>Dikarya</taxon>
        <taxon>Ascomycota</taxon>
        <taxon>Pezizomycotina</taxon>
        <taxon>Eurotiomycetes</taxon>
        <taxon>Chaetothyriomycetidae</taxon>
        <taxon>Verrucariales</taxon>
        <taxon>Verrucariaceae</taxon>
        <taxon>Endocarpon</taxon>
    </lineage>
</organism>